<organism evidence="2">
    <name type="scientific">Inoviridae sp. ct4fI15</name>
    <dbReference type="NCBI Taxonomy" id="2825776"/>
    <lineage>
        <taxon>Viruses</taxon>
        <taxon>Monodnaviria</taxon>
        <taxon>Loebvirae</taxon>
        <taxon>Hofneiviricota</taxon>
        <taxon>Faserviricetes</taxon>
        <taxon>Tubulavirales</taxon>
        <taxon>Inoviridae</taxon>
    </lineage>
</organism>
<dbReference type="EMBL" id="BK016101">
    <property type="protein sequence ID" value="DAF94956.1"/>
    <property type="molecule type" value="Genomic_DNA"/>
</dbReference>
<reference evidence="2" key="1">
    <citation type="journal article" date="2021" name="Proc. Natl. Acad. Sci. U.S.A.">
        <title>A Catalog of Tens of Thousands of Viruses from Human Metagenomes Reveals Hidden Associations with Chronic Diseases.</title>
        <authorList>
            <person name="Tisza M.J."/>
            <person name="Buck C.B."/>
        </authorList>
    </citation>
    <scope>NUCLEOTIDE SEQUENCE</scope>
    <source>
        <strain evidence="2">Ct4fI15</strain>
    </source>
</reference>
<dbReference type="InterPro" id="IPR001387">
    <property type="entry name" value="Cro/C1-type_HTH"/>
</dbReference>
<dbReference type="GO" id="GO:0003677">
    <property type="term" value="F:DNA binding"/>
    <property type="evidence" value="ECO:0007669"/>
    <property type="project" value="InterPro"/>
</dbReference>
<dbReference type="CDD" id="cd00093">
    <property type="entry name" value="HTH_XRE"/>
    <property type="match status" value="1"/>
</dbReference>
<name>A0A8S5UKL2_9VIRU</name>
<accession>A0A8S5UKL2</accession>
<proteinExistence type="predicted"/>
<dbReference type="SMART" id="SM00530">
    <property type="entry name" value="HTH_XRE"/>
    <property type="match status" value="1"/>
</dbReference>
<feature type="domain" description="HTH cro/C1-type" evidence="1">
    <location>
        <begin position="6"/>
        <end position="60"/>
    </location>
</feature>
<dbReference type="InterPro" id="IPR010982">
    <property type="entry name" value="Lambda_DNA-bd_dom_sf"/>
</dbReference>
<evidence type="ECO:0000313" key="2">
    <source>
        <dbReference type="EMBL" id="DAF94956.1"/>
    </source>
</evidence>
<evidence type="ECO:0000259" key="1">
    <source>
        <dbReference type="PROSITE" id="PS50943"/>
    </source>
</evidence>
<dbReference type="SUPFAM" id="SSF47413">
    <property type="entry name" value="lambda repressor-like DNA-binding domains"/>
    <property type="match status" value="1"/>
</dbReference>
<sequence>MFVSSLKLLRIAHNLTQKQVANLLGIPVYMYQRYEYSKAVMPDEYLKILSRRYGVLIDTLTSDNYDGLLYIS</sequence>
<dbReference type="Pfam" id="PF01381">
    <property type="entry name" value="HTH_3"/>
    <property type="match status" value="1"/>
</dbReference>
<protein>
    <submittedName>
        <fullName evidence="2">Helix-turn-helix domain protein</fullName>
    </submittedName>
</protein>
<dbReference type="Gene3D" id="1.10.260.40">
    <property type="entry name" value="lambda repressor-like DNA-binding domains"/>
    <property type="match status" value="1"/>
</dbReference>
<dbReference type="PROSITE" id="PS50943">
    <property type="entry name" value="HTH_CROC1"/>
    <property type="match status" value="1"/>
</dbReference>